<dbReference type="Pfam" id="PF00593">
    <property type="entry name" value="TonB_dep_Rec_b-barrel"/>
    <property type="match status" value="1"/>
</dbReference>
<dbReference type="InterPro" id="IPR036942">
    <property type="entry name" value="Beta-barrel_TonB_sf"/>
</dbReference>
<dbReference type="InterPro" id="IPR000531">
    <property type="entry name" value="Beta-barrel_TonB"/>
</dbReference>
<dbReference type="SUPFAM" id="SSF56935">
    <property type="entry name" value="Porins"/>
    <property type="match status" value="1"/>
</dbReference>
<keyword evidence="6 11" id="KW-0798">TonB box</keyword>
<evidence type="ECO:0000313" key="15">
    <source>
        <dbReference type="EMBL" id="GLC24947.1"/>
    </source>
</evidence>
<proteinExistence type="inferred from homology"/>
<dbReference type="PROSITE" id="PS52016">
    <property type="entry name" value="TONB_DEPENDENT_REC_3"/>
    <property type="match status" value="1"/>
</dbReference>
<dbReference type="GO" id="GO:0044718">
    <property type="term" value="P:siderophore transmembrane transport"/>
    <property type="evidence" value="ECO:0007669"/>
    <property type="project" value="TreeGrafter"/>
</dbReference>
<dbReference type="Pfam" id="PF13715">
    <property type="entry name" value="CarbopepD_reg_2"/>
    <property type="match status" value="1"/>
</dbReference>
<evidence type="ECO:0000256" key="5">
    <source>
        <dbReference type="ARBA" id="ARBA00022729"/>
    </source>
</evidence>
<evidence type="ECO:0000256" key="8">
    <source>
        <dbReference type="ARBA" id="ARBA00023170"/>
    </source>
</evidence>
<feature type="chain" id="PRO_5041391690" evidence="12">
    <location>
        <begin position="38"/>
        <end position="1013"/>
    </location>
</feature>
<keyword evidence="9 10" id="KW-0998">Cell outer membrane</keyword>
<dbReference type="Gene3D" id="2.60.40.1120">
    <property type="entry name" value="Carboxypeptidase-like, regulatory domain"/>
    <property type="match status" value="1"/>
</dbReference>
<evidence type="ECO:0000259" key="14">
    <source>
        <dbReference type="Pfam" id="PF07715"/>
    </source>
</evidence>
<evidence type="ECO:0000256" key="10">
    <source>
        <dbReference type="PROSITE-ProRule" id="PRU01360"/>
    </source>
</evidence>
<evidence type="ECO:0000256" key="3">
    <source>
        <dbReference type="ARBA" id="ARBA00022452"/>
    </source>
</evidence>
<dbReference type="PANTHER" id="PTHR30069:SF29">
    <property type="entry name" value="HEMOGLOBIN AND HEMOGLOBIN-HAPTOGLOBIN-BINDING PROTEIN 1-RELATED"/>
    <property type="match status" value="1"/>
</dbReference>
<feature type="domain" description="TonB-dependent receptor plug" evidence="14">
    <location>
        <begin position="152"/>
        <end position="275"/>
    </location>
</feature>
<comment type="subcellular location">
    <subcellularLocation>
        <location evidence="1 10">Cell outer membrane</location>
        <topology evidence="1 10">Multi-pass membrane protein</topology>
    </subcellularLocation>
</comment>
<evidence type="ECO:0000256" key="9">
    <source>
        <dbReference type="ARBA" id="ARBA00023237"/>
    </source>
</evidence>
<dbReference type="AlphaFoldDB" id="A0AA37Q742"/>
<feature type="domain" description="TonB-dependent receptor-like beta-barrel" evidence="13">
    <location>
        <begin position="434"/>
        <end position="883"/>
    </location>
</feature>
<comment type="similarity">
    <text evidence="10 11">Belongs to the TonB-dependent receptor family.</text>
</comment>
<evidence type="ECO:0000256" key="7">
    <source>
        <dbReference type="ARBA" id="ARBA00023136"/>
    </source>
</evidence>
<keyword evidence="4 10" id="KW-0812">Transmembrane</keyword>
<keyword evidence="16" id="KW-1185">Reference proteome</keyword>
<evidence type="ECO:0000256" key="4">
    <source>
        <dbReference type="ARBA" id="ARBA00022692"/>
    </source>
</evidence>
<dbReference type="PANTHER" id="PTHR30069">
    <property type="entry name" value="TONB-DEPENDENT OUTER MEMBRANE RECEPTOR"/>
    <property type="match status" value="1"/>
</dbReference>
<evidence type="ECO:0000256" key="6">
    <source>
        <dbReference type="ARBA" id="ARBA00023077"/>
    </source>
</evidence>
<dbReference type="Pfam" id="PF07715">
    <property type="entry name" value="Plug"/>
    <property type="match status" value="1"/>
</dbReference>
<sequence length="1013" mass="107579">MRHQPGRPPIGRSPHRAATIAGLAAALLLLAPAPRLAAQTTQPGGATGTIVGQVTEASGRTGLAAVTLVVEGTRLGGSTGADGRFRITGVPAGSHAVTARRIGYGQQRVAVTVPAGGEVAASFTLSSSPIALDQVVVTGTAGAQERRAIGNAVTSVAAAEVLDKSAAPDLSSLLNARAPGVTINPRSGRLGAGPSIQIRGRSSLSLDNQPLVYVDGVRINNATSTGPQSVGGLGQQGASVGGRLNDINPEDIESIEVIKGPAAATIYGTEAANGVIQIITKRGASGTRPQLNLVVEQGTLHFRDAIGRTPLNYFRTAGGEIVTWNGLQQEADSGRPIYEMGQTRRYSGTVSGGREAMRYYLGSSYETDFGVEPNNSLRQFGVQANLNSQLRANTDFASSLKFVELANRLGADIGASGLLGAQVGHRLLFPNTRGFFAIVPEIAQRLYDNRSDINRFTGSATLTNRPASWFTHRAIVGLDYSGEDARAVERFAPPELARYLSTAAASGRIGQTLRRNAIFTGDYAGTVKAQLASTLQSSTSIGGQLYKTEAHTSFLGGTGFPGPNVETVSAVATQLAATQQQIINTTIGAYAEQTFAWRDRLFLTGGLRVDNNSAFGEDFKWVTYPKVSASWVLHEESFFPWRAAFSTLRLRAAYGESGRQPATFAALRTFNPVPGPGGTSGVTPGSLGNADLRPERGKEWEGGFEAGLFDRLTLDFTYFNKRTVDVIVNQPVAPSSGFPGNQVRNLGEVTNHGIELSATLQALARRGFSWDITGNVATNRDRIESLGGLPSLIATFGPSNQVGYPIQGIWTRRVVSADRNPTTGQATNVLCDGGAGAAPIACAQAPFVYVGTPTPRVTGGVGNTFNLGQRLRLYALVDFKRGYRMFNAVNYLRCTGQTGAPLCRENYFPEEFSPVHLAEHSPGAIAVGTNDQFFEDASFAKLREVSATLTFPERWVRSRMSLTLAGRELHTWTKYSGVDPEANQNSVATTALQQEQAVTPPLTRFLATLNVTW</sequence>
<dbReference type="GO" id="GO:0009279">
    <property type="term" value="C:cell outer membrane"/>
    <property type="evidence" value="ECO:0007669"/>
    <property type="project" value="UniProtKB-SubCell"/>
</dbReference>
<evidence type="ECO:0000259" key="13">
    <source>
        <dbReference type="Pfam" id="PF00593"/>
    </source>
</evidence>
<dbReference type="InterPro" id="IPR037066">
    <property type="entry name" value="Plug_dom_sf"/>
</dbReference>
<dbReference type="EMBL" id="BRXS01000002">
    <property type="protein sequence ID" value="GLC24947.1"/>
    <property type="molecule type" value="Genomic_DNA"/>
</dbReference>
<evidence type="ECO:0000313" key="16">
    <source>
        <dbReference type="Proteomes" id="UP001161325"/>
    </source>
</evidence>
<evidence type="ECO:0000256" key="2">
    <source>
        <dbReference type="ARBA" id="ARBA00022448"/>
    </source>
</evidence>
<dbReference type="InterPro" id="IPR008969">
    <property type="entry name" value="CarboxyPept-like_regulatory"/>
</dbReference>
<dbReference type="InterPro" id="IPR039426">
    <property type="entry name" value="TonB-dep_rcpt-like"/>
</dbReference>
<evidence type="ECO:0000256" key="12">
    <source>
        <dbReference type="SAM" id="SignalP"/>
    </source>
</evidence>
<dbReference type="SUPFAM" id="SSF49464">
    <property type="entry name" value="Carboxypeptidase regulatory domain-like"/>
    <property type="match status" value="1"/>
</dbReference>
<organism evidence="15 16">
    <name type="scientific">Roseisolibacter agri</name>
    <dbReference type="NCBI Taxonomy" id="2014610"/>
    <lineage>
        <taxon>Bacteria</taxon>
        <taxon>Pseudomonadati</taxon>
        <taxon>Gemmatimonadota</taxon>
        <taxon>Gemmatimonadia</taxon>
        <taxon>Gemmatimonadales</taxon>
        <taxon>Gemmatimonadaceae</taxon>
        <taxon>Roseisolibacter</taxon>
    </lineage>
</organism>
<name>A0AA37Q742_9BACT</name>
<gene>
    <name evidence="15" type="ORF">rosag_14600</name>
</gene>
<dbReference type="Gene3D" id="2.40.170.20">
    <property type="entry name" value="TonB-dependent receptor, beta-barrel domain"/>
    <property type="match status" value="1"/>
</dbReference>
<accession>A0AA37Q742</accession>
<evidence type="ECO:0000256" key="11">
    <source>
        <dbReference type="RuleBase" id="RU003357"/>
    </source>
</evidence>
<keyword evidence="7 10" id="KW-0472">Membrane</keyword>
<keyword evidence="8" id="KW-0675">Receptor</keyword>
<dbReference type="InterPro" id="IPR012910">
    <property type="entry name" value="Plug_dom"/>
</dbReference>
<keyword evidence="5 12" id="KW-0732">Signal</keyword>
<dbReference type="Gene3D" id="2.170.130.10">
    <property type="entry name" value="TonB-dependent receptor, plug domain"/>
    <property type="match status" value="1"/>
</dbReference>
<evidence type="ECO:0000256" key="1">
    <source>
        <dbReference type="ARBA" id="ARBA00004571"/>
    </source>
</evidence>
<feature type="signal peptide" evidence="12">
    <location>
        <begin position="1"/>
        <end position="37"/>
    </location>
</feature>
<keyword evidence="2 10" id="KW-0813">Transport</keyword>
<dbReference type="Proteomes" id="UP001161325">
    <property type="component" value="Unassembled WGS sequence"/>
</dbReference>
<reference evidence="15" key="1">
    <citation type="submission" date="2022-08" db="EMBL/GenBank/DDBJ databases">
        <title>Draft genome sequencing of Roseisolibacter agri AW1220.</title>
        <authorList>
            <person name="Tobiishi Y."/>
            <person name="Tonouchi A."/>
        </authorList>
    </citation>
    <scope>NUCLEOTIDE SEQUENCE</scope>
    <source>
        <strain evidence="15">AW1220</strain>
    </source>
</reference>
<dbReference type="GO" id="GO:0015344">
    <property type="term" value="F:siderophore uptake transmembrane transporter activity"/>
    <property type="evidence" value="ECO:0007669"/>
    <property type="project" value="TreeGrafter"/>
</dbReference>
<comment type="caution">
    <text evidence="15">The sequence shown here is derived from an EMBL/GenBank/DDBJ whole genome shotgun (WGS) entry which is preliminary data.</text>
</comment>
<keyword evidence="3 10" id="KW-1134">Transmembrane beta strand</keyword>
<dbReference type="RefSeq" id="WP_284349390.1">
    <property type="nucleotide sequence ID" value="NZ_BRXS01000002.1"/>
</dbReference>
<protein>
    <submittedName>
        <fullName evidence="15">SusC/RagA family TonB-linked outer membrane protein</fullName>
    </submittedName>
</protein>